<dbReference type="Proteomes" id="UP000824120">
    <property type="component" value="Chromosome 10"/>
</dbReference>
<protein>
    <submittedName>
        <fullName evidence="1">Uncharacterized protein</fullName>
    </submittedName>
</protein>
<dbReference type="EMBL" id="JACXVP010000010">
    <property type="protein sequence ID" value="KAG5578879.1"/>
    <property type="molecule type" value="Genomic_DNA"/>
</dbReference>
<evidence type="ECO:0000313" key="1">
    <source>
        <dbReference type="EMBL" id="KAG5578879.1"/>
    </source>
</evidence>
<keyword evidence="2" id="KW-1185">Reference proteome</keyword>
<gene>
    <name evidence="1" type="ORF">H5410_049506</name>
</gene>
<dbReference type="AlphaFoldDB" id="A0A9J5WU95"/>
<comment type="caution">
    <text evidence="1">The sequence shown here is derived from an EMBL/GenBank/DDBJ whole genome shotgun (WGS) entry which is preliminary data.</text>
</comment>
<dbReference type="OrthoDB" id="1688093at2759"/>
<accession>A0A9J5WU95</accession>
<evidence type="ECO:0000313" key="2">
    <source>
        <dbReference type="Proteomes" id="UP000824120"/>
    </source>
</evidence>
<organism evidence="1 2">
    <name type="scientific">Solanum commersonii</name>
    <name type="common">Commerson's wild potato</name>
    <name type="synonym">Commerson's nightshade</name>
    <dbReference type="NCBI Taxonomy" id="4109"/>
    <lineage>
        <taxon>Eukaryota</taxon>
        <taxon>Viridiplantae</taxon>
        <taxon>Streptophyta</taxon>
        <taxon>Embryophyta</taxon>
        <taxon>Tracheophyta</taxon>
        <taxon>Spermatophyta</taxon>
        <taxon>Magnoliopsida</taxon>
        <taxon>eudicotyledons</taxon>
        <taxon>Gunneridae</taxon>
        <taxon>Pentapetalae</taxon>
        <taxon>asterids</taxon>
        <taxon>lamiids</taxon>
        <taxon>Solanales</taxon>
        <taxon>Solanaceae</taxon>
        <taxon>Solanoideae</taxon>
        <taxon>Solaneae</taxon>
        <taxon>Solanum</taxon>
    </lineage>
</organism>
<reference evidence="1 2" key="1">
    <citation type="submission" date="2020-09" db="EMBL/GenBank/DDBJ databases">
        <title>De no assembly of potato wild relative species, Solanum commersonii.</title>
        <authorList>
            <person name="Cho K."/>
        </authorList>
    </citation>
    <scope>NUCLEOTIDE SEQUENCE [LARGE SCALE GENOMIC DNA]</scope>
    <source>
        <strain evidence="1">LZ3.2</strain>
        <tissue evidence="1">Leaf</tissue>
    </source>
</reference>
<name>A0A9J5WU95_SOLCO</name>
<sequence>MTTYHLLLQAADTNGERLRTANLPQSFSVDVGSFGGGGGISSSSFGTGAPPNKDRKMQSAEHLVFALYNPNLRENTLLELFKVYILLTLDVYFDILD</sequence>
<proteinExistence type="predicted"/>